<comment type="caution">
    <text evidence="17">The sequence shown here is derived from an EMBL/GenBank/DDBJ whole genome shotgun (WGS) entry which is preliminary data.</text>
</comment>
<keyword evidence="14" id="KW-0464">Manganese</keyword>
<dbReference type="Gene3D" id="3.40.50.10190">
    <property type="entry name" value="BRCT domain"/>
    <property type="match status" value="1"/>
</dbReference>
<dbReference type="GO" id="GO:0003677">
    <property type="term" value="F:DNA binding"/>
    <property type="evidence" value="ECO:0007669"/>
    <property type="project" value="InterPro"/>
</dbReference>
<dbReference type="FunFam" id="1.10.150.20:FF:000007">
    <property type="entry name" value="DNA ligase"/>
    <property type="match status" value="1"/>
</dbReference>
<dbReference type="FunFam" id="1.10.287.610:FF:000002">
    <property type="entry name" value="DNA ligase"/>
    <property type="match status" value="1"/>
</dbReference>
<proteinExistence type="inferred from homology"/>
<evidence type="ECO:0000256" key="4">
    <source>
        <dbReference type="ARBA" id="ARBA00022598"/>
    </source>
</evidence>
<evidence type="ECO:0000313" key="18">
    <source>
        <dbReference type="Proteomes" id="UP001296967"/>
    </source>
</evidence>
<dbReference type="Gene3D" id="1.10.150.20">
    <property type="entry name" value="5' to 3' exonuclease, C-terminal subdomain"/>
    <property type="match status" value="2"/>
</dbReference>
<keyword evidence="10 14" id="KW-0520">NAD</keyword>
<evidence type="ECO:0000256" key="1">
    <source>
        <dbReference type="ARBA" id="ARBA00004067"/>
    </source>
</evidence>
<reference evidence="17" key="2">
    <citation type="journal article" date="2020" name="Microorganisms">
        <title>Osmotic Adaptation and Compatible Solute Biosynthesis of Phototrophic Bacteria as Revealed from Genome Analyses.</title>
        <authorList>
            <person name="Imhoff J.F."/>
            <person name="Rahn T."/>
            <person name="Kunzel S."/>
            <person name="Keller A."/>
            <person name="Neulinger S.C."/>
        </authorList>
    </citation>
    <scope>NUCLEOTIDE SEQUENCE</scope>
    <source>
        <strain evidence="17">DSM 4395</strain>
    </source>
</reference>
<reference evidence="17" key="1">
    <citation type="submission" date="2017-05" db="EMBL/GenBank/DDBJ databases">
        <authorList>
            <person name="Imhoff J.F."/>
            <person name="Rahn T."/>
            <person name="Kuenzel S."/>
            <person name="Neulinger S.C."/>
        </authorList>
    </citation>
    <scope>NUCLEOTIDE SEQUENCE</scope>
    <source>
        <strain evidence="17">DSM 4395</strain>
    </source>
</reference>
<dbReference type="PROSITE" id="PS01055">
    <property type="entry name" value="DNA_LIGASE_N1"/>
    <property type="match status" value="1"/>
</dbReference>
<evidence type="ECO:0000256" key="10">
    <source>
        <dbReference type="ARBA" id="ARBA00023027"/>
    </source>
</evidence>
<dbReference type="InterPro" id="IPR013840">
    <property type="entry name" value="DNAligase_N"/>
</dbReference>
<dbReference type="EMBL" id="NHSF01000054">
    <property type="protein sequence ID" value="MBK5930500.1"/>
    <property type="molecule type" value="Genomic_DNA"/>
</dbReference>
<dbReference type="Gene3D" id="2.40.50.140">
    <property type="entry name" value="Nucleic acid-binding proteins"/>
    <property type="match status" value="1"/>
</dbReference>
<evidence type="ECO:0000313" key="17">
    <source>
        <dbReference type="EMBL" id="MBK5930500.1"/>
    </source>
</evidence>
<dbReference type="SUPFAM" id="SSF52113">
    <property type="entry name" value="BRCT domain"/>
    <property type="match status" value="1"/>
</dbReference>
<dbReference type="Gene3D" id="3.30.470.30">
    <property type="entry name" value="DNA ligase/mRNA capping enzyme"/>
    <property type="match status" value="1"/>
</dbReference>
<feature type="binding site" evidence="14">
    <location>
        <position position="423"/>
    </location>
    <ligand>
        <name>Zn(2+)</name>
        <dbReference type="ChEBI" id="CHEBI:29105"/>
    </ligand>
</feature>
<dbReference type="RefSeq" id="WP_201244960.1">
    <property type="nucleotide sequence ID" value="NZ_NHSF01000054.1"/>
</dbReference>
<feature type="domain" description="BRCT" evidence="16">
    <location>
        <begin position="619"/>
        <end position="697"/>
    </location>
</feature>
<dbReference type="FunFam" id="2.40.50.140:FF:000012">
    <property type="entry name" value="DNA ligase"/>
    <property type="match status" value="1"/>
</dbReference>
<evidence type="ECO:0000256" key="11">
    <source>
        <dbReference type="ARBA" id="ARBA00023204"/>
    </source>
</evidence>
<name>A0AAJ0UGM2_HALSE</name>
<evidence type="ECO:0000256" key="6">
    <source>
        <dbReference type="ARBA" id="ARBA00022723"/>
    </source>
</evidence>
<evidence type="ECO:0000256" key="9">
    <source>
        <dbReference type="ARBA" id="ARBA00022842"/>
    </source>
</evidence>
<dbReference type="Gene3D" id="1.10.287.610">
    <property type="entry name" value="Helix hairpin bin"/>
    <property type="match status" value="1"/>
</dbReference>
<dbReference type="CDD" id="cd17748">
    <property type="entry name" value="BRCT_DNA_ligase_like"/>
    <property type="match status" value="1"/>
</dbReference>
<accession>A0AAJ0UGM2</accession>
<dbReference type="SUPFAM" id="SSF47781">
    <property type="entry name" value="RuvA domain 2-like"/>
    <property type="match status" value="1"/>
</dbReference>
<dbReference type="HAMAP" id="MF_01588">
    <property type="entry name" value="DNA_ligase_A"/>
    <property type="match status" value="1"/>
</dbReference>
<feature type="binding site" evidence="14">
    <location>
        <position position="329"/>
    </location>
    <ligand>
        <name>NAD(+)</name>
        <dbReference type="ChEBI" id="CHEBI:57540"/>
    </ligand>
</feature>
<dbReference type="PROSITE" id="PS50172">
    <property type="entry name" value="BRCT"/>
    <property type="match status" value="1"/>
</dbReference>
<dbReference type="NCBIfam" id="NF005932">
    <property type="entry name" value="PRK07956.1"/>
    <property type="match status" value="1"/>
</dbReference>
<evidence type="ECO:0000256" key="8">
    <source>
        <dbReference type="ARBA" id="ARBA00022833"/>
    </source>
</evidence>
<dbReference type="GO" id="GO:0006281">
    <property type="term" value="P:DNA repair"/>
    <property type="evidence" value="ECO:0007669"/>
    <property type="project" value="UniProtKB-KW"/>
</dbReference>
<feature type="binding site" evidence="14">
    <location>
        <position position="138"/>
    </location>
    <ligand>
        <name>NAD(+)</name>
        <dbReference type="ChEBI" id="CHEBI:57540"/>
    </ligand>
</feature>
<dbReference type="InterPro" id="IPR033136">
    <property type="entry name" value="DNA_ligase_CS"/>
</dbReference>
<dbReference type="Pfam" id="PF12826">
    <property type="entry name" value="HHH_2"/>
    <property type="match status" value="1"/>
</dbReference>
<dbReference type="InterPro" id="IPR004150">
    <property type="entry name" value="NAD_DNA_ligase_OB"/>
</dbReference>
<protein>
    <recommendedName>
        <fullName evidence="3 14">DNA ligase</fullName>
        <ecNumber evidence="2 14">6.5.1.2</ecNumber>
    </recommendedName>
    <alternativeName>
        <fullName evidence="14">Polydeoxyribonucleotide synthase [NAD(+)]</fullName>
    </alternativeName>
</protein>
<dbReference type="Pfam" id="PF01653">
    <property type="entry name" value="DNA_ligase_aden"/>
    <property type="match status" value="1"/>
</dbReference>
<dbReference type="FunFam" id="3.30.470.30:FF:000001">
    <property type="entry name" value="DNA ligase"/>
    <property type="match status" value="1"/>
</dbReference>
<gene>
    <name evidence="14 17" type="primary">ligA</name>
    <name evidence="17" type="ORF">CCR82_08200</name>
</gene>
<evidence type="ECO:0000256" key="3">
    <source>
        <dbReference type="ARBA" id="ARBA00013308"/>
    </source>
</evidence>
<evidence type="ECO:0000256" key="12">
    <source>
        <dbReference type="ARBA" id="ARBA00034005"/>
    </source>
</evidence>
<comment type="similarity">
    <text evidence="13 14">Belongs to the NAD-dependent DNA ligase family. LigA subfamily.</text>
</comment>
<evidence type="ECO:0000256" key="13">
    <source>
        <dbReference type="ARBA" id="ARBA00060881"/>
    </source>
</evidence>
<dbReference type="SMART" id="SM00532">
    <property type="entry name" value="LIGANc"/>
    <property type="match status" value="1"/>
</dbReference>
<organism evidence="17 18">
    <name type="scientific">Halochromatium salexigens</name>
    <name type="common">Chromatium salexigens</name>
    <dbReference type="NCBI Taxonomy" id="49447"/>
    <lineage>
        <taxon>Bacteria</taxon>
        <taxon>Pseudomonadati</taxon>
        <taxon>Pseudomonadota</taxon>
        <taxon>Gammaproteobacteria</taxon>
        <taxon>Chromatiales</taxon>
        <taxon>Chromatiaceae</taxon>
        <taxon>Halochromatium</taxon>
    </lineage>
</organism>
<dbReference type="InterPro" id="IPR001357">
    <property type="entry name" value="BRCT_dom"/>
</dbReference>
<dbReference type="GO" id="GO:0005829">
    <property type="term" value="C:cytosol"/>
    <property type="evidence" value="ECO:0007669"/>
    <property type="project" value="TreeGrafter"/>
</dbReference>
<feature type="binding site" evidence="14">
    <location>
        <position position="296"/>
    </location>
    <ligand>
        <name>NAD(+)</name>
        <dbReference type="ChEBI" id="CHEBI:57540"/>
    </ligand>
</feature>
<evidence type="ECO:0000259" key="16">
    <source>
        <dbReference type="PROSITE" id="PS50172"/>
    </source>
</evidence>
<keyword evidence="9 14" id="KW-0460">Magnesium</keyword>
<feature type="binding site" evidence="14">
    <location>
        <position position="426"/>
    </location>
    <ligand>
        <name>Zn(2+)</name>
        <dbReference type="ChEBI" id="CHEBI:29105"/>
    </ligand>
</feature>
<keyword evidence="18" id="KW-1185">Reference proteome</keyword>
<comment type="catalytic activity">
    <reaction evidence="12 14 15">
        <text>NAD(+) + (deoxyribonucleotide)n-3'-hydroxyl + 5'-phospho-(deoxyribonucleotide)m = (deoxyribonucleotide)n+m + AMP + beta-nicotinamide D-nucleotide.</text>
        <dbReference type="EC" id="6.5.1.2"/>
    </reaction>
</comment>
<dbReference type="FunFam" id="6.20.10.30:FF:000001">
    <property type="entry name" value="DNA ligase"/>
    <property type="match status" value="1"/>
</dbReference>
<dbReference type="PIRSF" id="PIRSF001604">
    <property type="entry name" value="LigA"/>
    <property type="match status" value="1"/>
</dbReference>
<evidence type="ECO:0000256" key="14">
    <source>
        <dbReference type="HAMAP-Rule" id="MF_01588"/>
    </source>
</evidence>
<dbReference type="SUPFAM" id="SSF56091">
    <property type="entry name" value="DNA ligase/mRNA capping enzyme, catalytic domain"/>
    <property type="match status" value="1"/>
</dbReference>
<dbReference type="SUPFAM" id="SSF50249">
    <property type="entry name" value="Nucleic acid-binding proteins"/>
    <property type="match status" value="1"/>
</dbReference>
<dbReference type="InterPro" id="IPR003583">
    <property type="entry name" value="Hlx-hairpin-Hlx_DNA-bd_motif"/>
</dbReference>
<keyword evidence="8 14" id="KW-0862">Zinc</keyword>
<dbReference type="PANTHER" id="PTHR23389:SF9">
    <property type="entry name" value="DNA LIGASE"/>
    <property type="match status" value="1"/>
</dbReference>
<comment type="caution">
    <text evidence="14">Lacks conserved residue(s) required for the propagation of feature annotation.</text>
</comment>
<feature type="binding site" evidence="14">
    <location>
        <begin position="84"/>
        <end position="85"/>
    </location>
    <ligand>
        <name>NAD(+)</name>
        <dbReference type="ChEBI" id="CHEBI:57540"/>
    </ligand>
</feature>
<dbReference type="AlphaFoldDB" id="A0AAJ0UGM2"/>
<evidence type="ECO:0000256" key="15">
    <source>
        <dbReference type="RuleBase" id="RU000618"/>
    </source>
</evidence>
<dbReference type="Gene3D" id="6.20.10.30">
    <property type="match status" value="1"/>
</dbReference>
<dbReference type="GO" id="GO:0003911">
    <property type="term" value="F:DNA ligase (NAD+) activity"/>
    <property type="evidence" value="ECO:0007669"/>
    <property type="project" value="UniProtKB-UniRule"/>
</dbReference>
<feature type="binding site" evidence="14">
    <location>
        <position position="179"/>
    </location>
    <ligand>
        <name>NAD(+)</name>
        <dbReference type="ChEBI" id="CHEBI:57540"/>
    </ligand>
</feature>
<dbReference type="InterPro" id="IPR018239">
    <property type="entry name" value="DNA_ligase_AS"/>
</dbReference>
<keyword evidence="6 14" id="KW-0479">Metal-binding</keyword>
<dbReference type="GO" id="GO:0046872">
    <property type="term" value="F:metal ion binding"/>
    <property type="evidence" value="ECO:0007669"/>
    <property type="project" value="UniProtKB-KW"/>
</dbReference>
<dbReference type="GO" id="GO:0006260">
    <property type="term" value="P:DNA replication"/>
    <property type="evidence" value="ECO:0007669"/>
    <property type="project" value="UniProtKB-KW"/>
</dbReference>
<dbReference type="SMART" id="SM00278">
    <property type="entry name" value="HhH1"/>
    <property type="match status" value="4"/>
</dbReference>
<dbReference type="Proteomes" id="UP001296967">
    <property type="component" value="Unassembled WGS sequence"/>
</dbReference>
<dbReference type="InterPro" id="IPR004149">
    <property type="entry name" value="Znf_DNAligase_C4"/>
</dbReference>
<dbReference type="InterPro" id="IPR010994">
    <property type="entry name" value="RuvA_2-like"/>
</dbReference>
<evidence type="ECO:0000256" key="2">
    <source>
        <dbReference type="ARBA" id="ARBA00012722"/>
    </source>
</evidence>
<dbReference type="InterPro" id="IPR036420">
    <property type="entry name" value="BRCT_dom_sf"/>
</dbReference>
<dbReference type="InterPro" id="IPR013839">
    <property type="entry name" value="DNAligase_adenylation"/>
</dbReference>
<dbReference type="Pfam" id="PF14520">
    <property type="entry name" value="HHH_5"/>
    <property type="match status" value="1"/>
</dbReference>
<keyword evidence="5 14" id="KW-0235">DNA replication</keyword>
<dbReference type="CDD" id="cd00114">
    <property type="entry name" value="LIGANc"/>
    <property type="match status" value="1"/>
</dbReference>
<dbReference type="EC" id="6.5.1.2" evidence="2 14"/>
<evidence type="ECO:0000256" key="7">
    <source>
        <dbReference type="ARBA" id="ARBA00022763"/>
    </source>
</evidence>
<keyword evidence="11 14" id="KW-0234">DNA repair</keyword>
<feature type="binding site" evidence="14">
    <location>
        <position position="115"/>
    </location>
    <ligand>
        <name>NAD(+)</name>
        <dbReference type="ChEBI" id="CHEBI:57540"/>
    </ligand>
</feature>
<comment type="cofactor">
    <cofactor evidence="14">
        <name>Mg(2+)</name>
        <dbReference type="ChEBI" id="CHEBI:18420"/>
    </cofactor>
    <cofactor evidence="14">
        <name>Mn(2+)</name>
        <dbReference type="ChEBI" id="CHEBI:29035"/>
    </cofactor>
</comment>
<feature type="active site" description="N6-AMP-lysine intermediate" evidence="14">
    <location>
        <position position="117"/>
    </location>
</feature>
<keyword evidence="4 14" id="KW-0436">Ligase</keyword>
<keyword evidence="7 14" id="KW-0227">DNA damage</keyword>
<dbReference type="Pfam" id="PF03120">
    <property type="entry name" value="OB_DNA_ligase"/>
    <property type="match status" value="1"/>
</dbReference>
<sequence length="697" mass="76128">MSAPAPEREQAEHLRRALEHHNHRYYVLDDPEIPDAEYDRLLRELQALEARYPELVTPDSPTQRVGAEPLASFAEVEHRLPMLSLSNALDEHELREFDRRVREGLGTDQVRYSAEPKLDGLAISLCYEDGVLVQAATRGDGHRGEEVTAQVRTIQSVPLRLRELEREDRWPALLEVRGEVFLTYERFAAINARAQREGGKVFANPRNAAAGSLRQLDPRVTAARGLSLFCYGLGAIGGAPWSESHSDSLARIARWGLPVSPEQRSVEGIEGCIAYLTAIGERRERLAYAIDGVVYKVDAFAQQRVLTEQAEKRRKGAENRNPAWAIAYKFPAQEELTTVEAVAFQVGRTGALTPVARLAPVSIAGAMVANATLHNMDEIQRKDVRVGDTVYVRRAGDVIPEVVRVLPERRPSDTVPVRLPAHCPVCGSDVLRVEGEAVARCTGGLFCAAQRKEAIKHFASRRAMDIEGLGDKLVEQLVDRGLVADPADLYGLTLEQLSGLERMGEKSAANLLAVLDQSRHTTLARFIHALGIREVGETTARALAEHFRDLDALIEAPEAALLLIEGIGPVVAAQIQAFFAQPHNREVIAKLRAPALGAITWERPVEPEDAREGGAAGAVTSHPLAGKTVVITGTLDRPRDAIKAQLEALGAKVTTSLSKKTDWLIAGAEPGDKKLIKAKELGVEIIGGERLADLMGA</sequence>
<dbReference type="FunFam" id="1.10.150.20:FF:000006">
    <property type="entry name" value="DNA ligase"/>
    <property type="match status" value="1"/>
</dbReference>
<feature type="binding site" evidence="14">
    <location>
        <begin position="35"/>
        <end position="39"/>
    </location>
    <ligand>
        <name>NAD(+)</name>
        <dbReference type="ChEBI" id="CHEBI:57540"/>
    </ligand>
</feature>
<dbReference type="InterPro" id="IPR041663">
    <property type="entry name" value="DisA/LigA_HHH"/>
</dbReference>
<dbReference type="NCBIfam" id="TIGR00575">
    <property type="entry name" value="dnlj"/>
    <property type="match status" value="1"/>
</dbReference>
<dbReference type="InterPro" id="IPR012340">
    <property type="entry name" value="NA-bd_OB-fold"/>
</dbReference>
<comment type="function">
    <text evidence="1 14">DNA ligase that catalyzes the formation of phosphodiester linkages between 5'-phosphoryl and 3'-hydroxyl groups in double-stranded DNA using NAD as a coenzyme and as the energy source for the reaction. It is essential for DNA replication and repair of damaged DNA.</text>
</comment>
<dbReference type="Pfam" id="PF00533">
    <property type="entry name" value="BRCT"/>
    <property type="match status" value="1"/>
</dbReference>
<dbReference type="InterPro" id="IPR001679">
    <property type="entry name" value="DNA_ligase"/>
</dbReference>
<dbReference type="PANTHER" id="PTHR23389">
    <property type="entry name" value="CHROMOSOME TRANSMISSION FIDELITY FACTOR 18"/>
    <property type="match status" value="1"/>
</dbReference>
<dbReference type="PROSITE" id="PS01056">
    <property type="entry name" value="DNA_LIGASE_N2"/>
    <property type="match status" value="1"/>
</dbReference>
<evidence type="ECO:0000256" key="5">
    <source>
        <dbReference type="ARBA" id="ARBA00022705"/>
    </source>
</evidence>
<dbReference type="Pfam" id="PF03119">
    <property type="entry name" value="DNA_ligase_ZBD"/>
    <property type="match status" value="1"/>
</dbReference>
<feature type="binding site" evidence="14">
    <location>
        <position position="447"/>
    </location>
    <ligand>
        <name>Zn(2+)</name>
        <dbReference type="ChEBI" id="CHEBI:29105"/>
    </ligand>
</feature>
<dbReference type="SMART" id="SM00292">
    <property type="entry name" value="BRCT"/>
    <property type="match status" value="1"/>
</dbReference>